<keyword evidence="1" id="KW-0472">Membrane</keyword>
<name>A0A372LYI9_9ACTN</name>
<dbReference type="Proteomes" id="UP000263094">
    <property type="component" value="Unassembled WGS sequence"/>
</dbReference>
<evidence type="ECO:0000313" key="2">
    <source>
        <dbReference type="EMBL" id="RFU83744.1"/>
    </source>
</evidence>
<protein>
    <recommendedName>
        <fullName evidence="4">PH domain-containing protein</fullName>
    </recommendedName>
</protein>
<keyword evidence="1" id="KW-0812">Transmembrane</keyword>
<evidence type="ECO:0000313" key="3">
    <source>
        <dbReference type="Proteomes" id="UP000263094"/>
    </source>
</evidence>
<comment type="caution">
    <text evidence="2">The sequence shown here is derived from an EMBL/GenBank/DDBJ whole genome shotgun (WGS) entry which is preliminary data.</text>
</comment>
<sequence length="185" mass="20369">MPLPFLTADRAFDEATDDIALPYDDRDQWRRPYRPGPWRVGASAVVLLVASFMLIAAMIIAFAGALQGALICALAALVVITFALRMLRIGTWVSARGLRQTGLFITRTMPWNAVVAVRTVQQPVRWLGLPRTVQGQALVLVRRGGEPLPGPLLTDRNADFLGRGTAFERAADTVEAWAHEYTRAN</sequence>
<evidence type="ECO:0000256" key="1">
    <source>
        <dbReference type="SAM" id="Phobius"/>
    </source>
</evidence>
<gene>
    <name evidence="2" type="ORF">DY218_26195</name>
</gene>
<reference evidence="2 3" key="1">
    <citation type="submission" date="2018-08" db="EMBL/GenBank/DDBJ databases">
        <title>Isolation, diversity and antifungal activity of Actinobacteria from wheat.</title>
        <authorList>
            <person name="Han C."/>
        </authorList>
    </citation>
    <scope>NUCLEOTIDE SEQUENCE [LARGE SCALE GENOMIC DNA]</scope>
    <source>
        <strain evidence="2 3">NEAU-YY421</strain>
    </source>
</reference>
<keyword evidence="1" id="KW-1133">Transmembrane helix</keyword>
<organism evidence="2 3">
    <name type="scientific">Streptomyces triticagri</name>
    <dbReference type="NCBI Taxonomy" id="2293568"/>
    <lineage>
        <taxon>Bacteria</taxon>
        <taxon>Bacillati</taxon>
        <taxon>Actinomycetota</taxon>
        <taxon>Actinomycetes</taxon>
        <taxon>Kitasatosporales</taxon>
        <taxon>Streptomycetaceae</taxon>
        <taxon>Streptomyces</taxon>
    </lineage>
</organism>
<keyword evidence="3" id="KW-1185">Reference proteome</keyword>
<evidence type="ECO:0008006" key="4">
    <source>
        <dbReference type="Google" id="ProtNLM"/>
    </source>
</evidence>
<dbReference type="RefSeq" id="WP_128558585.1">
    <property type="nucleotide sequence ID" value="NZ_QUAK01000184.1"/>
</dbReference>
<dbReference type="AlphaFoldDB" id="A0A372LYI9"/>
<feature type="transmembrane region" description="Helical" evidence="1">
    <location>
        <begin position="68"/>
        <end position="87"/>
    </location>
</feature>
<dbReference type="OrthoDB" id="4330234at2"/>
<dbReference type="EMBL" id="QUAK01000184">
    <property type="protein sequence ID" value="RFU83744.1"/>
    <property type="molecule type" value="Genomic_DNA"/>
</dbReference>
<feature type="transmembrane region" description="Helical" evidence="1">
    <location>
        <begin position="40"/>
        <end position="62"/>
    </location>
</feature>
<accession>A0A372LYI9</accession>
<proteinExistence type="predicted"/>